<evidence type="ECO:0000313" key="2">
    <source>
        <dbReference type="Proteomes" id="UP000008908"/>
    </source>
</evidence>
<dbReference type="HOGENOM" id="CLU_085659_0_1_10"/>
<dbReference type="RefSeq" id="WP_014032461.1">
    <property type="nucleotide sequence ID" value="NC_015945.1"/>
</dbReference>
<dbReference type="AlphaFoldDB" id="G2PMS2"/>
<dbReference type="EMBL" id="CP002999">
    <property type="protein sequence ID" value="AEM70179.1"/>
    <property type="molecule type" value="Genomic_DNA"/>
</dbReference>
<reference evidence="1 2" key="2">
    <citation type="journal article" date="2012" name="Stand. Genomic Sci.">
        <title>Complete genome sequence of the facultatively anaerobic, appendaged bacterium Muricauda ruestringensis type strain (B1(T)).</title>
        <authorList>
            <person name="Huntemann M."/>
            <person name="Teshima H."/>
            <person name="Lapidus A."/>
            <person name="Nolan M."/>
            <person name="Lucas S."/>
            <person name="Hammon N."/>
            <person name="Deshpande S."/>
            <person name="Cheng J.F."/>
            <person name="Tapia R."/>
            <person name="Goodwin L.A."/>
            <person name="Pitluck S."/>
            <person name="Liolios K."/>
            <person name="Pagani I."/>
            <person name="Ivanova N."/>
            <person name="Mavromatis K."/>
            <person name="Mikhailova N."/>
            <person name="Pati A."/>
            <person name="Chen A."/>
            <person name="Palaniappan K."/>
            <person name="Land M."/>
            <person name="Hauser L."/>
            <person name="Pan C."/>
            <person name="Brambilla E.M."/>
            <person name="Rohde M."/>
            <person name="Spring S."/>
            <person name="Goker M."/>
            <person name="Detter J.C."/>
            <person name="Bristow J."/>
            <person name="Eisen J.A."/>
            <person name="Markowitz V."/>
            <person name="Hugenholtz P."/>
            <person name="Kyrpides N.C."/>
            <person name="Klenk H.P."/>
            <person name="Woyke T."/>
        </authorList>
    </citation>
    <scope>NUCLEOTIDE SEQUENCE [LARGE SCALE GENOMIC DNA]</scope>
    <source>
        <strain evidence="2">DSM 13258 / LMG 19739 / B1</strain>
    </source>
</reference>
<reference evidence="2" key="1">
    <citation type="submission" date="2011-08" db="EMBL/GenBank/DDBJ databases">
        <title>The complete genome of Muricauda ruestringensis DSM 13258.</title>
        <authorList>
            <person name="Lucas S."/>
            <person name="Han J."/>
            <person name="Lapidus A."/>
            <person name="Bruce D."/>
            <person name="Goodwin L."/>
            <person name="Pitluck S."/>
            <person name="Peters L."/>
            <person name="Kyrpides N."/>
            <person name="Mavromatis K."/>
            <person name="Ivanova N."/>
            <person name="Ovchinnikova G."/>
            <person name="Teshima H."/>
            <person name="Detter J.C."/>
            <person name="Tapia R."/>
            <person name="Han C."/>
            <person name="Land M."/>
            <person name="Hauser L."/>
            <person name="Markowitz V."/>
            <person name="Cheng J.-F."/>
            <person name="Hugenholtz P."/>
            <person name="Woyke T."/>
            <person name="Wu D."/>
            <person name="Spring S."/>
            <person name="Schroeder M."/>
            <person name="Brambilla E."/>
            <person name="Klenk H.-P."/>
            <person name="Eisen J.A."/>
        </authorList>
    </citation>
    <scope>NUCLEOTIDE SEQUENCE [LARGE SCALE GENOMIC DNA]</scope>
    <source>
        <strain evidence="2">DSM 13258 / LMG 19739 / B1</strain>
    </source>
</reference>
<evidence type="ECO:0000313" key="1">
    <source>
        <dbReference type="EMBL" id="AEM70179.1"/>
    </source>
</evidence>
<dbReference type="eggNOG" id="ENOG502Z8ZW">
    <property type="taxonomic scope" value="Bacteria"/>
</dbReference>
<dbReference type="Pfam" id="PF09697">
    <property type="entry name" value="Porph_ging"/>
    <property type="match status" value="1"/>
</dbReference>
<keyword evidence="2" id="KW-1185">Reference proteome</keyword>
<accession>G2PMS2</accession>
<protein>
    <recommendedName>
        <fullName evidence="3">GLPGLI family protein</fullName>
    </recommendedName>
</protein>
<gene>
    <name evidence="1" type="ordered locus">Murru_1135</name>
</gene>
<name>G2PMS2_ALLRU</name>
<dbReference type="STRING" id="886377.Murru_1135"/>
<dbReference type="InterPro" id="IPR005901">
    <property type="entry name" value="GLPGLI"/>
</dbReference>
<organism evidence="1 2">
    <name type="scientific">Allomuricauda ruestringensis (strain DSM 13258 / CIP 107369 / LMG 19739 / B1)</name>
    <name type="common">Muricauda ruestringensis</name>
    <dbReference type="NCBI Taxonomy" id="886377"/>
    <lineage>
        <taxon>Bacteria</taxon>
        <taxon>Pseudomonadati</taxon>
        <taxon>Bacteroidota</taxon>
        <taxon>Flavobacteriia</taxon>
        <taxon>Flavobacteriales</taxon>
        <taxon>Flavobacteriaceae</taxon>
        <taxon>Flagellimonas</taxon>
    </lineage>
</organism>
<dbReference type="KEGG" id="mrs:Murru_1135"/>
<sequence length="232" mass="27145">MKHVLILFAITIFIFKTNAQEAIIEYHSVYYDMPNVEKDEDFKRKLALEINDMKYALRYNVEKSFFEEMPRVPHVEFMGKVASIVAYSDRPWHQDAKQKNSFRNKKIKDSMYIVTHKDRMEGWKLHNETKDIDGYTCYKATKHHVQYYTEIEFTIEAWYTPEIPVPYGPVGFGGLPGLILQLERSHVIFVADQVTLNPKGGIKPIKAVKPGRVITSKEKNVLMRRARKVTED</sequence>
<evidence type="ECO:0008006" key="3">
    <source>
        <dbReference type="Google" id="ProtNLM"/>
    </source>
</evidence>
<proteinExistence type="predicted"/>
<dbReference type="Proteomes" id="UP000008908">
    <property type="component" value="Chromosome"/>
</dbReference>
<dbReference type="OrthoDB" id="1429333at2"/>
<dbReference type="NCBIfam" id="TIGR01200">
    <property type="entry name" value="GLPGLI"/>
    <property type="match status" value="1"/>
</dbReference>